<accession>A0A0S2SCT7</accession>
<feature type="domain" description="Alanine racemase C-terminal" evidence="12">
    <location>
        <begin position="233"/>
        <end position="357"/>
    </location>
</feature>
<dbReference type="PANTHER" id="PTHR30511:SF4">
    <property type="entry name" value="ALANINE RACEMASE, BIOSYNTHETIC"/>
    <property type="match status" value="1"/>
</dbReference>
<dbReference type="HAMAP" id="MF_01201">
    <property type="entry name" value="Ala_racemase"/>
    <property type="match status" value="1"/>
</dbReference>
<comment type="pathway">
    <text evidence="3">Cell wall biogenesis; peptidoglycan biosynthesis.</text>
</comment>
<dbReference type="InterPro" id="IPR001608">
    <property type="entry name" value="Ala_racemase_N"/>
</dbReference>
<dbReference type="FunFam" id="3.20.20.10:FF:000002">
    <property type="entry name" value="Alanine racemase"/>
    <property type="match status" value="1"/>
</dbReference>
<dbReference type="InterPro" id="IPR011079">
    <property type="entry name" value="Ala_racemase_C"/>
</dbReference>
<dbReference type="Gene3D" id="3.20.20.10">
    <property type="entry name" value="Alanine racemase"/>
    <property type="match status" value="1"/>
</dbReference>
<reference evidence="13 14" key="2">
    <citation type="journal article" date="2016" name="Genome Announc.">
        <title>Complete Genome Sequence of the Highly Virulent Aeromonas schubertii Strain WL1483, Isolated from Diseased Snakehead Fish (Channa argus) in China.</title>
        <authorList>
            <person name="Liu L."/>
            <person name="Li N."/>
            <person name="Zhang D."/>
            <person name="Fu X."/>
            <person name="Shi C."/>
            <person name="Lin Q."/>
            <person name="Hao G."/>
        </authorList>
    </citation>
    <scope>NUCLEOTIDE SEQUENCE [LARGE SCALE GENOMIC DNA]</scope>
    <source>
        <strain evidence="13 14">WL1483</strain>
    </source>
</reference>
<evidence type="ECO:0000256" key="4">
    <source>
        <dbReference type="ARBA" id="ARBA00007880"/>
    </source>
</evidence>
<dbReference type="InterPro" id="IPR009006">
    <property type="entry name" value="Ala_racemase/Decarboxylase_C"/>
</dbReference>
<dbReference type="PROSITE" id="PS00395">
    <property type="entry name" value="ALANINE_RACEMASE"/>
    <property type="match status" value="1"/>
</dbReference>
<reference evidence="14" key="1">
    <citation type="submission" date="2015-10" db="EMBL/GenBank/DDBJ databases">
        <title>Complete Genome Sequence of Aeromonas schubertii strain WL1483.</title>
        <authorList>
            <person name="Liu L."/>
        </authorList>
    </citation>
    <scope>NUCLEOTIDE SEQUENCE [LARGE SCALE GENOMIC DNA]</scope>
    <source>
        <strain evidence="14">WL1483</strain>
    </source>
</reference>
<evidence type="ECO:0000259" key="12">
    <source>
        <dbReference type="SMART" id="SM01005"/>
    </source>
</evidence>
<dbReference type="GO" id="GO:0008784">
    <property type="term" value="F:alanine racemase activity"/>
    <property type="evidence" value="ECO:0007669"/>
    <property type="project" value="UniProtKB-UniRule"/>
</dbReference>
<dbReference type="KEGG" id="asr:WL1483_96"/>
<dbReference type="CDD" id="cd06827">
    <property type="entry name" value="PLPDE_III_AR_proteobact"/>
    <property type="match status" value="1"/>
</dbReference>
<dbReference type="Pfam" id="PF01168">
    <property type="entry name" value="Ala_racemase_N"/>
    <property type="match status" value="1"/>
</dbReference>
<proteinExistence type="inferred from homology"/>
<dbReference type="InterPro" id="IPR000821">
    <property type="entry name" value="Ala_racemase"/>
</dbReference>
<dbReference type="PANTHER" id="PTHR30511">
    <property type="entry name" value="ALANINE RACEMASE"/>
    <property type="match status" value="1"/>
</dbReference>
<evidence type="ECO:0000256" key="10">
    <source>
        <dbReference type="PIRSR" id="PIRSR600821-50"/>
    </source>
</evidence>
<dbReference type="PRINTS" id="PR00992">
    <property type="entry name" value="ALARACEMASE"/>
</dbReference>
<dbReference type="OrthoDB" id="9813814at2"/>
<feature type="binding site" evidence="9 11">
    <location>
        <position position="302"/>
    </location>
    <ligand>
        <name>substrate</name>
    </ligand>
</feature>
<dbReference type="InterPro" id="IPR029066">
    <property type="entry name" value="PLP-binding_barrel"/>
</dbReference>
<evidence type="ECO:0000256" key="9">
    <source>
        <dbReference type="HAMAP-Rule" id="MF_01201"/>
    </source>
</evidence>
<comment type="catalytic activity">
    <reaction evidence="1 9">
        <text>L-alanine = D-alanine</text>
        <dbReference type="Rhea" id="RHEA:20249"/>
        <dbReference type="ChEBI" id="CHEBI:57416"/>
        <dbReference type="ChEBI" id="CHEBI:57972"/>
        <dbReference type="EC" id="5.1.1.1"/>
    </reaction>
</comment>
<feature type="active site" description="Proton acceptor; specific for L-alanine" evidence="9">
    <location>
        <position position="254"/>
    </location>
</feature>
<dbReference type="Proteomes" id="UP000058114">
    <property type="component" value="Chromosome"/>
</dbReference>
<name>A0A0S2SCT7_9GAMM</name>
<evidence type="ECO:0000256" key="3">
    <source>
        <dbReference type="ARBA" id="ARBA00004752"/>
    </source>
</evidence>
<organism evidence="13 14">
    <name type="scientific">Aeromonas schubertii</name>
    <dbReference type="NCBI Taxonomy" id="652"/>
    <lineage>
        <taxon>Bacteria</taxon>
        <taxon>Pseudomonadati</taxon>
        <taxon>Pseudomonadota</taxon>
        <taxon>Gammaproteobacteria</taxon>
        <taxon>Aeromonadales</taxon>
        <taxon>Aeromonadaceae</taxon>
        <taxon>Aeromonas</taxon>
    </lineage>
</organism>
<keyword evidence="7 9" id="KW-0413">Isomerase</keyword>
<dbReference type="UniPathway" id="UPA00042">
    <property type="reaction ID" value="UER00497"/>
</dbReference>
<sequence length="357" mass="38767">MKAATAQINTEALRHNLSVVKRHAPECKIIAVVKANAYGHGLLPVARTLAAADAYAVARIEEALMLRSCAVVKPIVLLEGFFSPDDLPVLAANNLQTAVHTWEQLEALEQAELPAPVVAWLKLDTGMHRLGVRAEEMPAFIERLGKCKNVVQPFNVMTHFSRSDELDQPTTREQIDLFSQLTAPLAGERAMANSAGILAWPDSHCDWVRPGVILYGVSPFPDTVAADYDLKPVMTLKTQLIAVRDHKAGEPVGYGANWVSERDTRLGVVAIGYGDGYPRMAPNGTPVLINGRIVPLVGRVSMDMTTVDLGPGACDKAGDEVVLWGDGLPVERVAEAIGTIPYELITKLTSRVFMEYV</sequence>
<gene>
    <name evidence="13" type="primary">alr</name>
    <name evidence="13" type="ORF">WL1483_96</name>
</gene>
<dbReference type="GO" id="GO:0005829">
    <property type="term" value="C:cytosol"/>
    <property type="evidence" value="ECO:0007669"/>
    <property type="project" value="TreeGrafter"/>
</dbReference>
<dbReference type="Pfam" id="PF00842">
    <property type="entry name" value="Ala_racemase_C"/>
    <property type="match status" value="1"/>
</dbReference>
<dbReference type="EC" id="5.1.1.1" evidence="5 9"/>
<dbReference type="PATRIC" id="fig|652.5.peg.841"/>
<comment type="cofactor">
    <cofactor evidence="2 9 10">
        <name>pyridoxal 5'-phosphate</name>
        <dbReference type="ChEBI" id="CHEBI:597326"/>
    </cofactor>
</comment>
<dbReference type="FunFam" id="2.40.37.10:FF:000002">
    <property type="entry name" value="Alanine racemase"/>
    <property type="match status" value="1"/>
</dbReference>
<evidence type="ECO:0000256" key="8">
    <source>
        <dbReference type="ARBA" id="ARBA00037912"/>
    </source>
</evidence>
<dbReference type="SMART" id="SM01005">
    <property type="entry name" value="Ala_racemase_C"/>
    <property type="match status" value="1"/>
</dbReference>
<comment type="function">
    <text evidence="9">Catalyzes the interconversion of L-alanine and D-alanine. May also act on other amino acids.</text>
</comment>
<evidence type="ECO:0000256" key="6">
    <source>
        <dbReference type="ARBA" id="ARBA00022898"/>
    </source>
</evidence>
<dbReference type="GO" id="GO:0030632">
    <property type="term" value="P:D-alanine biosynthetic process"/>
    <property type="evidence" value="ECO:0007669"/>
    <property type="project" value="UniProtKB-UniRule"/>
</dbReference>
<dbReference type="InterPro" id="IPR020622">
    <property type="entry name" value="Ala_racemase_pyridoxalP-BS"/>
</dbReference>
<dbReference type="AlphaFoldDB" id="A0A0S2SCT7"/>
<dbReference type="EMBL" id="CP013067">
    <property type="protein sequence ID" value="ALP39515.1"/>
    <property type="molecule type" value="Genomic_DNA"/>
</dbReference>
<evidence type="ECO:0000313" key="13">
    <source>
        <dbReference type="EMBL" id="ALP39515.1"/>
    </source>
</evidence>
<feature type="modified residue" description="N6-(pyridoxal phosphate)lysine" evidence="9 10">
    <location>
        <position position="34"/>
    </location>
</feature>
<dbReference type="SUPFAM" id="SSF51419">
    <property type="entry name" value="PLP-binding barrel"/>
    <property type="match status" value="1"/>
</dbReference>
<dbReference type="GO" id="GO:0030170">
    <property type="term" value="F:pyridoxal phosphate binding"/>
    <property type="evidence" value="ECO:0007669"/>
    <property type="project" value="UniProtKB-UniRule"/>
</dbReference>
<keyword evidence="6 9" id="KW-0663">Pyridoxal phosphate</keyword>
<dbReference type="RefSeq" id="WP_050667438.1">
    <property type="nucleotide sequence ID" value="NZ_CDDB01000079.1"/>
</dbReference>
<evidence type="ECO:0000256" key="5">
    <source>
        <dbReference type="ARBA" id="ARBA00013089"/>
    </source>
</evidence>
<dbReference type="SUPFAM" id="SSF50621">
    <property type="entry name" value="Alanine racemase C-terminal domain-like"/>
    <property type="match status" value="1"/>
</dbReference>
<evidence type="ECO:0000256" key="11">
    <source>
        <dbReference type="PIRSR" id="PIRSR600821-52"/>
    </source>
</evidence>
<evidence type="ECO:0000256" key="2">
    <source>
        <dbReference type="ARBA" id="ARBA00001933"/>
    </source>
</evidence>
<dbReference type="Gene3D" id="2.40.37.10">
    <property type="entry name" value="Lyase, Ornithine Decarboxylase, Chain A, domain 1"/>
    <property type="match status" value="1"/>
</dbReference>
<evidence type="ECO:0000313" key="14">
    <source>
        <dbReference type="Proteomes" id="UP000058114"/>
    </source>
</evidence>
<protein>
    <recommendedName>
        <fullName evidence="5 9">Alanine racemase</fullName>
        <ecNumber evidence="5 9">5.1.1.1</ecNumber>
    </recommendedName>
</protein>
<comment type="similarity">
    <text evidence="4 9">Belongs to the alanine racemase family.</text>
</comment>
<comment type="pathway">
    <text evidence="8 9">Amino-acid biosynthesis; D-alanine biosynthesis; D-alanine from L-alanine: step 1/1.</text>
</comment>
<evidence type="ECO:0000256" key="1">
    <source>
        <dbReference type="ARBA" id="ARBA00000316"/>
    </source>
</evidence>
<evidence type="ECO:0000256" key="7">
    <source>
        <dbReference type="ARBA" id="ARBA00023235"/>
    </source>
</evidence>
<dbReference type="STRING" id="652.WL1483_96"/>
<feature type="binding site" evidence="9 11">
    <location>
        <position position="129"/>
    </location>
    <ligand>
        <name>substrate</name>
    </ligand>
</feature>
<dbReference type="NCBIfam" id="TIGR00492">
    <property type="entry name" value="alr"/>
    <property type="match status" value="1"/>
</dbReference>
<feature type="active site" description="Proton acceptor; specific for D-alanine" evidence="9">
    <location>
        <position position="34"/>
    </location>
</feature>